<dbReference type="AlphaFoldDB" id="A0AAQ3RZ88"/>
<reference evidence="2 3" key="1">
    <citation type="journal article" date="2023" name="Life. Sci Alliance">
        <title>Evolutionary insights into 3D genome organization and epigenetic landscape of Vigna mungo.</title>
        <authorList>
            <person name="Junaid A."/>
            <person name="Singh B."/>
            <person name="Bhatia S."/>
        </authorList>
    </citation>
    <scope>NUCLEOTIDE SEQUENCE [LARGE SCALE GENOMIC DNA]</scope>
    <source>
        <strain evidence="2">Urdbean</strain>
    </source>
</reference>
<organism evidence="2 3">
    <name type="scientific">Vigna mungo</name>
    <name type="common">Black gram</name>
    <name type="synonym">Phaseolus mungo</name>
    <dbReference type="NCBI Taxonomy" id="3915"/>
    <lineage>
        <taxon>Eukaryota</taxon>
        <taxon>Viridiplantae</taxon>
        <taxon>Streptophyta</taxon>
        <taxon>Embryophyta</taxon>
        <taxon>Tracheophyta</taxon>
        <taxon>Spermatophyta</taxon>
        <taxon>Magnoliopsida</taxon>
        <taxon>eudicotyledons</taxon>
        <taxon>Gunneridae</taxon>
        <taxon>Pentapetalae</taxon>
        <taxon>rosids</taxon>
        <taxon>fabids</taxon>
        <taxon>Fabales</taxon>
        <taxon>Fabaceae</taxon>
        <taxon>Papilionoideae</taxon>
        <taxon>50 kb inversion clade</taxon>
        <taxon>NPAAA clade</taxon>
        <taxon>indigoferoid/millettioid clade</taxon>
        <taxon>Phaseoleae</taxon>
        <taxon>Vigna</taxon>
    </lineage>
</organism>
<dbReference type="Pfam" id="PF13963">
    <property type="entry name" value="Transpos_assoc"/>
    <property type="match status" value="1"/>
</dbReference>
<dbReference type="Proteomes" id="UP001374535">
    <property type="component" value="Chromosome 4"/>
</dbReference>
<keyword evidence="3" id="KW-1185">Reference proteome</keyword>
<gene>
    <name evidence="2" type="ORF">V8G54_011045</name>
</gene>
<dbReference type="InterPro" id="IPR029480">
    <property type="entry name" value="Transpos_assoc"/>
</dbReference>
<proteinExistence type="predicted"/>
<dbReference type="EMBL" id="CP144697">
    <property type="protein sequence ID" value="WVZ13479.1"/>
    <property type="molecule type" value="Genomic_DNA"/>
</dbReference>
<accession>A0AAQ3RZ88</accession>
<evidence type="ECO:0000259" key="1">
    <source>
        <dbReference type="Pfam" id="PF13963"/>
    </source>
</evidence>
<feature type="domain" description="Transposase-associated" evidence="1">
    <location>
        <begin position="3"/>
        <end position="76"/>
    </location>
</feature>
<name>A0AAQ3RZ88_VIGMU</name>
<evidence type="ECO:0000313" key="3">
    <source>
        <dbReference type="Proteomes" id="UP001374535"/>
    </source>
</evidence>
<sequence length="158" mass="18689">MDRSWMNEHGISQDFEKEVFEFLLYVQEHANLMGETYFCPCVHCLNQICQDLDNMRDHLFTCGIMRSYTIWTWHGEVPHKPTTSRGANYVEEWMSDHLEDMVRDVGEVNFGRAHLYDSLKNDSKEELYTGCTNFTQLLATLKFLSLKARNRWTDKSFT</sequence>
<protein>
    <recommendedName>
        <fullName evidence="1">Transposase-associated domain-containing protein</fullName>
    </recommendedName>
</protein>
<evidence type="ECO:0000313" key="2">
    <source>
        <dbReference type="EMBL" id="WVZ13479.1"/>
    </source>
</evidence>